<protein>
    <recommendedName>
        <fullName evidence="3">HEAT repeat domain-containing protein</fullName>
    </recommendedName>
</protein>
<dbReference type="EMBL" id="PFBO01000123">
    <property type="protein sequence ID" value="PIT90199.1"/>
    <property type="molecule type" value="Genomic_DNA"/>
</dbReference>
<evidence type="ECO:0008006" key="3">
    <source>
        <dbReference type="Google" id="ProtNLM"/>
    </source>
</evidence>
<dbReference type="AlphaFoldDB" id="A0A2M6WBN0"/>
<proteinExistence type="predicted"/>
<gene>
    <name evidence="1" type="ORF">COU22_03415</name>
</gene>
<sequence>MELQSMIEQAKHGQTQSLRLQAIQALEDQTELEATQALIWVVKNEQTIEVLKAGVRALAPRKLSDGIIDDLLASVVRAKHQLQACVKKALEARQQMRLIKQDQLTLDLVI</sequence>
<evidence type="ECO:0000313" key="2">
    <source>
        <dbReference type="Proteomes" id="UP000230543"/>
    </source>
</evidence>
<reference evidence="2" key="1">
    <citation type="submission" date="2017-09" db="EMBL/GenBank/DDBJ databases">
        <title>Depth-based differentiation of microbial function through sediment-hosted aquifers and enrichment of novel symbionts in the deep terrestrial subsurface.</title>
        <authorList>
            <person name="Probst A.J."/>
            <person name="Ladd B."/>
            <person name="Jarett J.K."/>
            <person name="Geller-Mcgrath D.E."/>
            <person name="Sieber C.M.K."/>
            <person name="Emerson J.B."/>
            <person name="Anantharaman K."/>
            <person name="Thomas B.C."/>
            <person name="Malmstrom R."/>
            <person name="Stieglmeier M."/>
            <person name="Klingl A."/>
            <person name="Woyke T."/>
            <person name="Ryan C.M."/>
            <person name="Banfield J.F."/>
        </authorList>
    </citation>
    <scope>NUCLEOTIDE SEQUENCE [LARGE SCALE GENOMIC DNA]</scope>
</reference>
<dbReference type="Proteomes" id="UP000230543">
    <property type="component" value="Unassembled WGS sequence"/>
</dbReference>
<evidence type="ECO:0000313" key="1">
    <source>
        <dbReference type="EMBL" id="PIT90199.1"/>
    </source>
</evidence>
<organism evidence="1 2">
    <name type="scientific">Candidatus Komeilibacteria bacterium CG10_big_fil_rev_8_21_14_0_10_41_13</name>
    <dbReference type="NCBI Taxonomy" id="1974476"/>
    <lineage>
        <taxon>Bacteria</taxon>
        <taxon>Candidatus Komeiliibacteriota</taxon>
    </lineage>
</organism>
<name>A0A2M6WBN0_9BACT</name>
<accession>A0A2M6WBN0</accession>
<comment type="caution">
    <text evidence="1">The sequence shown here is derived from an EMBL/GenBank/DDBJ whole genome shotgun (WGS) entry which is preliminary data.</text>
</comment>